<keyword evidence="1" id="KW-0472">Membrane</keyword>
<evidence type="ECO:0000313" key="3">
    <source>
        <dbReference type="Proteomes" id="UP000244090"/>
    </source>
</evidence>
<organism evidence="2 3">
    <name type="scientific">Kordia periserrulae</name>
    <dbReference type="NCBI Taxonomy" id="701523"/>
    <lineage>
        <taxon>Bacteria</taxon>
        <taxon>Pseudomonadati</taxon>
        <taxon>Bacteroidota</taxon>
        <taxon>Flavobacteriia</taxon>
        <taxon>Flavobacteriales</taxon>
        <taxon>Flavobacteriaceae</taxon>
        <taxon>Kordia</taxon>
    </lineage>
</organism>
<name>A0A2T6BT44_9FLAO</name>
<dbReference type="Pfam" id="PF13858">
    <property type="entry name" value="DUF4199"/>
    <property type="match status" value="1"/>
</dbReference>
<dbReference type="InterPro" id="IPR025250">
    <property type="entry name" value="DUF4199"/>
</dbReference>
<accession>A0A2T6BT44</accession>
<dbReference type="Proteomes" id="UP000244090">
    <property type="component" value="Unassembled WGS sequence"/>
</dbReference>
<feature type="transmembrane region" description="Helical" evidence="1">
    <location>
        <begin position="95"/>
        <end position="115"/>
    </location>
</feature>
<protein>
    <submittedName>
        <fullName evidence="2">Uncharacterized protein DUF4199</fullName>
    </submittedName>
</protein>
<proteinExistence type="predicted"/>
<feature type="transmembrane region" description="Helical" evidence="1">
    <location>
        <begin position="57"/>
        <end position="74"/>
    </location>
</feature>
<feature type="transmembrane region" description="Helical" evidence="1">
    <location>
        <begin position="161"/>
        <end position="185"/>
    </location>
</feature>
<keyword evidence="1" id="KW-1133">Transmembrane helix</keyword>
<sequence length="191" mass="21138">MSTISVLTATFGLEILKLFDMKTTIKKYGISTLIIALILFFLALYFGQNLSFKTQEVLGYVTIIVCLIPIYFGIKHHKATQNGNISFKDGFIIGILIALCAAIGFAIIDYIYVAYVNPEFPQQYLAYQIDAINASDLNSAEKFQKINEATEMAKDYGTPTFGAILMFAIVFILGMIISIISALTLQRKASS</sequence>
<feature type="transmembrane region" description="Helical" evidence="1">
    <location>
        <begin position="28"/>
        <end position="45"/>
    </location>
</feature>
<reference evidence="2 3" key="1">
    <citation type="submission" date="2018-04" db="EMBL/GenBank/DDBJ databases">
        <title>Genomic Encyclopedia of Archaeal and Bacterial Type Strains, Phase II (KMG-II): from individual species to whole genera.</title>
        <authorList>
            <person name="Goeker M."/>
        </authorList>
    </citation>
    <scope>NUCLEOTIDE SEQUENCE [LARGE SCALE GENOMIC DNA]</scope>
    <source>
        <strain evidence="2 3">DSM 25731</strain>
    </source>
</reference>
<dbReference type="AlphaFoldDB" id="A0A2T6BT44"/>
<dbReference type="EMBL" id="QBKT01000010">
    <property type="protein sequence ID" value="PTX59251.1"/>
    <property type="molecule type" value="Genomic_DNA"/>
</dbReference>
<keyword evidence="3" id="KW-1185">Reference proteome</keyword>
<keyword evidence="1" id="KW-0812">Transmembrane</keyword>
<comment type="caution">
    <text evidence="2">The sequence shown here is derived from an EMBL/GenBank/DDBJ whole genome shotgun (WGS) entry which is preliminary data.</text>
</comment>
<evidence type="ECO:0000256" key="1">
    <source>
        <dbReference type="SAM" id="Phobius"/>
    </source>
</evidence>
<gene>
    <name evidence="2" type="ORF">C8N46_11088</name>
</gene>
<evidence type="ECO:0000313" key="2">
    <source>
        <dbReference type="EMBL" id="PTX59251.1"/>
    </source>
</evidence>